<keyword evidence="2" id="KW-1185">Reference proteome</keyword>
<accession>A0A929L2A8</accession>
<evidence type="ECO:0008006" key="3">
    <source>
        <dbReference type="Google" id="ProtNLM"/>
    </source>
</evidence>
<name>A0A929L2A8_9SPHI</name>
<dbReference type="RefSeq" id="WP_194111126.1">
    <property type="nucleotide sequence ID" value="NZ_JADFFL010000003.1"/>
</dbReference>
<proteinExistence type="predicted"/>
<sequence length="328" mass="37598">MNTTTLKYLTAVLIWLIPIISIAQTPLADTDRKQLDATFAWFSKNRFYGTDANFKARWERSKVLDKYGFQLSDTIWNAYRSAWIKDPPKVDELEQGNGILYYLRKAIDKTVADIRSTKVKKGAVIWKLYNMGYVVKTKDVCFGMDLNQPGAEKLVDVLDFVTVSHIHGDHNYTALLDAMIAAGKPVYTPFYKKGVMITSPQEYTHGEVKLRLTMNRQADVPCIVVQADLGSSARNYTIYHIGDSRTLEDLNPGRHINLFILHIENAIDVFNSVSRVKPDVTIYDHIMELGHHVNKWRWSYQYTYHKIKGLSPAKCVVLTWGERMEVGK</sequence>
<reference evidence="1" key="1">
    <citation type="submission" date="2020-10" db="EMBL/GenBank/DDBJ databases">
        <title>Mucilaginibacter mali sp. nov., isolated from rhizosphere soil of apple orchard.</title>
        <authorList>
            <person name="Lee J.-S."/>
            <person name="Kim H.S."/>
            <person name="Kim J.-S."/>
        </authorList>
    </citation>
    <scope>NUCLEOTIDE SEQUENCE</scope>
    <source>
        <strain evidence="1">KCTC 22746</strain>
    </source>
</reference>
<evidence type="ECO:0000313" key="2">
    <source>
        <dbReference type="Proteomes" id="UP000622475"/>
    </source>
</evidence>
<comment type="caution">
    <text evidence="1">The sequence shown here is derived from an EMBL/GenBank/DDBJ whole genome shotgun (WGS) entry which is preliminary data.</text>
</comment>
<dbReference type="SUPFAM" id="SSF56281">
    <property type="entry name" value="Metallo-hydrolase/oxidoreductase"/>
    <property type="match status" value="1"/>
</dbReference>
<dbReference type="Gene3D" id="3.60.15.10">
    <property type="entry name" value="Ribonuclease Z/Hydroxyacylglutathione hydrolase-like"/>
    <property type="match status" value="1"/>
</dbReference>
<organism evidence="1 2">
    <name type="scientific">Mucilaginibacter myungsuensis</name>
    <dbReference type="NCBI Taxonomy" id="649104"/>
    <lineage>
        <taxon>Bacteria</taxon>
        <taxon>Pseudomonadati</taxon>
        <taxon>Bacteroidota</taxon>
        <taxon>Sphingobacteriia</taxon>
        <taxon>Sphingobacteriales</taxon>
        <taxon>Sphingobacteriaceae</taxon>
        <taxon>Mucilaginibacter</taxon>
    </lineage>
</organism>
<gene>
    <name evidence="1" type="ORF">IRJ16_08485</name>
</gene>
<dbReference type="InterPro" id="IPR036866">
    <property type="entry name" value="RibonucZ/Hydroxyglut_hydro"/>
</dbReference>
<dbReference type="EMBL" id="JADFFL010000003">
    <property type="protein sequence ID" value="MBE9661921.1"/>
    <property type="molecule type" value="Genomic_DNA"/>
</dbReference>
<dbReference type="AlphaFoldDB" id="A0A929L2A8"/>
<evidence type="ECO:0000313" key="1">
    <source>
        <dbReference type="EMBL" id="MBE9661921.1"/>
    </source>
</evidence>
<dbReference type="Proteomes" id="UP000622475">
    <property type="component" value="Unassembled WGS sequence"/>
</dbReference>
<protein>
    <recommendedName>
        <fullName evidence="3">MBL fold metallo-hydrolase</fullName>
    </recommendedName>
</protein>